<evidence type="ECO:0000256" key="1">
    <source>
        <dbReference type="ARBA" id="ARBA00000085"/>
    </source>
</evidence>
<feature type="domain" description="PAC" evidence="20">
    <location>
        <begin position="918"/>
        <end position="970"/>
    </location>
</feature>
<dbReference type="InterPro" id="IPR005467">
    <property type="entry name" value="His_kinase_dom"/>
</dbReference>
<evidence type="ECO:0000256" key="7">
    <source>
        <dbReference type="ARBA" id="ARBA00022692"/>
    </source>
</evidence>
<evidence type="ECO:0000256" key="2">
    <source>
        <dbReference type="ARBA" id="ARBA00004141"/>
    </source>
</evidence>
<reference evidence="21" key="1">
    <citation type="journal article" date="2015" name="Genome Announc.">
        <title>Draft Genome Sequence of Tolypothrix boutellei Strain VB521301.</title>
        <authorList>
            <person name="Chandrababunaidu M.M."/>
            <person name="Singh D."/>
            <person name="Sen D."/>
            <person name="Bhan S."/>
            <person name="Das S."/>
            <person name="Gupta A."/>
            <person name="Adhikary S.P."/>
            <person name="Tripathy S."/>
        </authorList>
    </citation>
    <scope>NUCLEOTIDE SEQUENCE</scope>
    <source>
        <strain evidence="21">VB521301</strain>
    </source>
</reference>
<comment type="caution">
    <text evidence="21">The sequence shown here is derived from an EMBL/GenBank/DDBJ whole genome shotgun (WGS) entry which is preliminary data.</text>
</comment>
<keyword evidence="7 16" id="KW-0812">Transmembrane</keyword>
<dbReference type="CDD" id="cd00082">
    <property type="entry name" value="HisKA"/>
    <property type="match status" value="1"/>
</dbReference>
<dbReference type="Proteomes" id="UP000029738">
    <property type="component" value="Unassembled WGS sequence"/>
</dbReference>
<dbReference type="SUPFAM" id="SSF55785">
    <property type="entry name" value="PYP-like sensor domain (PAS domain)"/>
    <property type="match status" value="8"/>
</dbReference>
<keyword evidence="10" id="KW-0067">ATP-binding</keyword>
<keyword evidence="22" id="KW-1185">Reference proteome</keyword>
<evidence type="ECO:0000256" key="6">
    <source>
        <dbReference type="ARBA" id="ARBA00022679"/>
    </source>
</evidence>
<dbReference type="Gene3D" id="1.20.120.620">
    <property type="entry name" value="Backbone structure of the membrane domain of e. Coli histidine kinase receptor kdpd"/>
    <property type="match status" value="1"/>
</dbReference>
<dbReference type="InterPro" id="IPR013656">
    <property type="entry name" value="PAS_4"/>
</dbReference>
<evidence type="ECO:0000256" key="14">
    <source>
        <dbReference type="ARBA" id="ARBA00055745"/>
    </source>
</evidence>
<feature type="domain" description="PAS" evidence="19">
    <location>
        <begin position="724"/>
        <end position="763"/>
    </location>
</feature>
<comment type="subcellular location">
    <subcellularLocation>
        <location evidence="2">Membrane</location>
        <topology evidence="2">Multi-pass membrane protein</topology>
    </subcellularLocation>
</comment>
<proteinExistence type="inferred from homology"/>
<dbReference type="Pfam" id="PF02518">
    <property type="entry name" value="HATPase_c"/>
    <property type="match status" value="1"/>
</dbReference>
<evidence type="ECO:0000259" key="17">
    <source>
        <dbReference type="PROSITE" id="PS50046"/>
    </source>
</evidence>
<dbReference type="SMART" id="SM00387">
    <property type="entry name" value="HATPase_c"/>
    <property type="match status" value="1"/>
</dbReference>
<dbReference type="PROSITE" id="PS50046">
    <property type="entry name" value="PHYTOCHROME_2"/>
    <property type="match status" value="1"/>
</dbReference>
<feature type="transmembrane region" description="Helical" evidence="16">
    <location>
        <begin position="32"/>
        <end position="52"/>
    </location>
</feature>
<dbReference type="PRINTS" id="PR00344">
    <property type="entry name" value="BCTRLSENSOR"/>
</dbReference>
<feature type="domain" description="PAS" evidence="19">
    <location>
        <begin position="430"/>
        <end position="499"/>
    </location>
</feature>
<keyword evidence="8" id="KW-0547">Nucleotide-binding</keyword>
<name>A0A8S9SXS5_9CYAN</name>
<protein>
    <recommendedName>
        <fullName evidence="4">histidine kinase</fullName>
        <ecNumber evidence="4">2.7.13.3</ecNumber>
    </recommendedName>
</protein>
<comment type="similarity">
    <text evidence="3">In the N-terminal section; belongs to the phytochrome family.</text>
</comment>
<dbReference type="Gene3D" id="3.30.450.20">
    <property type="entry name" value="PAS domain"/>
    <property type="match status" value="8"/>
</dbReference>
<keyword evidence="6" id="KW-0808">Transferase</keyword>
<dbReference type="SMART" id="SM00388">
    <property type="entry name" value="HisKA"/>
    <property type="match status" value="1"/>
</dbReference>
<feature type="domain" description="PAS" evidence="19">
    <location>
        <begin position="1106"/>
        <end position="1159"/>
    </location>
</feature>
<evidence type="ECO:0000256" key="11">
    <source>
        <dbReference type="ARBA" id="ARBA00022989"/>
    </source>
</evidence>
<dbReference type="InterPro" id="IPR000700">
    <property type="entry name" value="PAS-assoc_C"/>
</dbReference>
<evidence type="ECO:0000259" key="20">
    <source>
        <dbReference type="PROSITE" id="PS50113"/>
    </source>
</evidence>
<sequence length="1569" mass="179096">MKPYSQLLPYGVAIGSTALALSLGLWLEPLPIQTVGALFYISILISTWYGGFRPGSATVVLSILAINYFFLPPLYQFWLSQPKDVLQLSIFPLVAFTIALLASINSKQKIAQLGVEQHRLVMETIGRVRHSVNLQGILQTTVDEARQFLECDRVSVFQFSPGWGGTVVAESVATEWISILPLQMYAPFIGEENFKLFKQGMVVAQSDIYTAGFDPCHIEFLANLQVRANLLVPVFKGDELWGLLAAHHCAAPHEWQSLEIDLLRQLGGLMSIAIQQAALFERAQTELTERKRTEQTLAKELLRIRMLFDTSFDGIVILNTQGKVLDANFRFAQMLGYSQEETAKLNIFDWDAQFTCEELQQLMLECISVKSGVLETRHQRKDGSRYDVEIGFSVVEWEGEILRFCVCRDISDRKRAEVDLHKSQIQLQQQLAEIETIYQSAPIGLNVLDTDLRFIRINQRLAEINGFSVEAHLGRTVREVLPELADTAEQLLRSILETGKPLLNVEITGETPAQPGVQRTWLESFLPLKDGDRIIGISTVCQEITERKRAEQSLQERETTLRLFVRYAPAGIAMFDRDMNYLIASQRWVDDHHLDSIESLIGRSHYEIFPEITEEWLQIHQRCLAGATEKRDEDLFVRLDGSQQWIRWEVHPWHTALGEIGGIIIFGDDITQRKQAQIDLQQLNAELEQRVVERTAQLAQANDRLLETVIEQQQIQLILLEQTQLLDLAHDTIITSDLNGVMTFWNEGAEFMYGWTKAEALGQISHILLKTQFPQPLTEIEAELFEKGYWEGELIHFSRDARPITVASRWVLQKNNAGQPIKILQINNDITERKQAQLALKESEERHRLAMDLTHIGYWDLHLPSQNIVWNDNHFTLLGLAPYGIEPGYEVWLNRIHPEDIGWVEQQFLESIKNSTDYTTEYRVVYPDGSVHWLMGRGRAIYNESGQPLRSLGVVLDITERKRTEAVLRQFERIVSTTKDGIALLDRNYTHQIVNQAYLDWCHKPDTEVIGNSARDVLGENLFENFVRSQLDRCLAGETIQDERWFDYPDLVKQFISFTYTPYREPNGSISGAIVSLRDLTRLKQAEQMLELQAVITRNMAEGICLVKSNNGVIVYANPKFEQMFGYDSGELNGRHVSIVNYENKNMTAEEVNQAIRATVLQDGEATYEVHNVKKDGTPFWCRAACSVFKHPEYGDVLVAVHQDITERKRIEEALRESEEKFRQLAENIQTVFWMTDVQYKQFLYVSNAYETIWQRSCQSLYQSFSSWLDAIHPDDRQSVEIPFMEQKTEQYDVKYRIIRPDGSIRWIRDRAFPIKNELGEIVRIAGLAEDITEQQKIEQMKSEFIGIVSHELRTPLTAIRAALGLLKTGIYDKKPDKFKRMIEIAAIDSERLVRLVNDILDLERLDSERAVLEKATCNAADLIQIAVEGVQAIAHKQHISFEIHPTNAKVWASADAIIQTLTNLLSNALKFSPPNSTITLSVQQQTDNVLFQITDRGRGIPPEKLEAIFGRFQQVDATDSRDKGGTGLGLAICRSIIEHHGGQIWVESTIGVGSTFFFTLPLPPKEIK</sequence>
<dbReference type="Gene3D" id="1.10.287.130">
    <property type="match status" value="1"/>
</dbReference>
<dbReference type="InterPro" id="IPR003594">
    <property type="entry name" value="HATPase_dom"/>
</dbReference>
<dbReference type="SMART" id="SM00065">
    <property type="entry name" value="GAF"/>
    <property type="match status" value="1"/>
</dbReference>
<dbReference type="SUPFAM" id="SSF55874">
    <property type="entry name" value="ATPase domain of HSP90 chaperone/DNA topoisomerase II/histidine kinase"/>
    <property type="match status" value="1"/>
</dbReference>
<dbReference type="Gene3D" id="3.30.450.40">
    <property type="match status" value="1"/>
</dbReference>
<dbReference type="FunFam" id="3.30.565.10:FF:000006">
    <property type="entry name" value="Sensor histidine kinase WalK"/>
    <property type="match status" value="1"/>
</dbReference>
<dbReference type="InterPro" id="IPR036097">
    <property type="entry name" value="HisK_dim/P_sf"/>
</dbReference>
<dbReference type="InterPro" id="IPR029016">
    <property type="entry name" value="GAF-like_dom_sf"/>
</dbReference>
<keyword evidence="5" id="KW-0597">Phosphoprotein</keyword>
<keyword evidence="11 16" id="KW-1133">Transmembrane helix</keyword>
<feature type="domain" description="PAS" evidence="19">
    <location>
        <begin position="300"/>
        <end position="341"/>
    </location>
</feature>
<dbReference type="GO" id="GO:0016020">
    <property type="term" value="C:membrane"/>
    <property type="evidence" value="ECO:0007669"/>
    <property type="project" value="UniProtKB-SubCell"/>
</dbReference>
<dbReference type="SUPFAM" id="SSF55781">
    <property type="entry name" value="GAF domain-like"/>
    <property type="match status" value="1"/>
</dbReference>
<dbReference type="InterPro" id="IPR013655">
    <property type="entry name" value="PAS_fold_3"/>
</dbReference>
<dbReference type="PROSITE" id="PS50109">
    <property type="entry name" value="HIS_KIN"/>
    <property type="match status" value="1"/>
</dbReference>
<feature type="domain" description="PAC" evidence="20">
    <location>
        <begin position="630"/>
        <end position="682"/>
    </location>
</feature>
<evidence type="ECO:0000256" key="8">
    <source>
        <dbReference type="ARBA" id="ARBA00022741"/>
    </source>
</evidence>
<evidence type="ECO:0000256" key="15">
    <source>
        <dbReference type="SAM" id="Coils"/>
    </source>
</evidence>
<feature type="domain" description="PAC" evidence="20">
    <location>
        <begin position="1039"/>
        <end position="1092"/>
    </location>
</feature>
<dbReference type="SMART" id="SM00091">
    <property type="entry name" value="PAS"/>
    <property type="match status" value="8"/>
</dbReference>
<feature type="domain" description="PAC" evidence="20">
    <location>
        <begin position="1292"/>
        <end position="1344"/>
    </location>
</feature>
<feature type="transmembrane region" description="Helical" evidence="16">
    <location>
        <begin position="7"/>
        <end position="26"/>
    </location>
</feature>
<dbReference type="Pfam" id="PF08448">
    <property type="entry name" value="PAS_4"/>
    <property type="match status" value="3"/>
</dbReference>
<dbReference type="OrthoDB" id="9778628at2"/>
<feature type="coiled-coil region" evidence="15">
    <location>
        <begin position="673"/>
        <end position="704"/>
    </location>
</feature>
<evidence type="ECO:0000256" key="9">
    <source>
        <dbReference type="ARBA" id="ARBA00022777"/>
    </source>
</evidence>
<dbReference type="PROSITE" id="PS50112">
    <property type="entry name" value="PAS"/>
    <property type="match status" value="4"/>
</dbReference>
<dbReference type="Gene3D" id="3.30.565.10">
    <property type="entry name" value="Histidine kinase-like ATPase, C-terminal domain"/>
    <property type="match status" value="1"/>
</dbReference>
<organism evidence="21 22">
    <name type="scientific">Tolypothrix bouteillei VB521301</name>
    <dbReference type="NCBI Taxonomy" id="1479485"/>
    <lineage>
        <taxon>Bacteria</taxon>
        <taxon>Bacillati</taxon>
        <taxon>Cyanobacteriota</taxon>
        <taxon>Cyanophyceae</taxon>
        <taxon>Nostocales</taxon>
        <taxon>Tolypothrichaceae</taxon>
        <taxon>Tolypothrix</taxon>
    </lineage>
</organism>
<keyword evidence="13 16" id="KW-0472">Membrane</keyword>
<dbReference type="InterPro" id="IPR036890">
    <property type="entry name" value="HATPase_C_sf"/>
</dbReference>
<dbReference type="InterPro" id="IPR013767">
    <property type="entry name" value="PAS_fold"/>
</dbReference>
<evidence type="ECO:0000256" key="4">
    <source>
        <dbReference type="ARBA" id="ARBA00012438"/>
    </source>
</evidence>
<dbReference type="GO" id="GO:0006355">
    <property type="term" value="P:regulation of DNA-templated transcription"/>
    <property type="evidence" value="ECO:0007669"/>
    <property type="project" value="InterPro"/>
</dbReference>
<dbReference type="RefSeq" id="WP_050046131.1">
    <property type="nucleotide sequence ID" value="NZ_JHEG04000001.1"/>
</dbReference>
<evidence type="ECO:0000313" key="21">
    <source>
        <dbReference type="EMBL" id="KAF3884638.1"/>
    </source>
</evidence>
<feature type="domain" description="Phytochrome chromophore attachment site" evidence="17">
    <location>
        <begin position="133"/>
        <end position="269"/>
    </location>
</feature>
<evidence type="ECO:0000256" key="5">
    <source>
        <dbReference type="ARBA" id="ARBA00022553"/>
    </source>
</evidence>
<evidence type="ECO:0000256" key="16">
    <source>
        <dbReference type="SAM" id="Phobius"/>
    </source>
</evidence>
<dbReference type="Pfam" id="PF00989">
    <property type="entry name" value="PAS"/>
    <property type="match status" value="1"/>
</dbReference>
<dbReference type="SUPFAM" id="SSF47384">
    <property type="entry name" value="Homodimeric domain of signal transducing histidine kinase"/>
    <property type="match status" value="1"/>
</dbReference>
<dbReference type="FunFam" id="1.10.287.130:FF:000001">
    <property type="entry name" value="Two-component sensor histidine kinase"/>
    <property type="match status" value="1"/>
</dbReference>
<dbReference type="Pfam" id="PF00512">
    <property type="entry name" value="HisKA"/>
    <property type="match status" value="1"/>
</dbReference>
<dbReference type="InterPro" id="IPR001610">
    <property type="entry name" value="PAC"/>
</dbReference>
<evidence type="ECO:0000259" key="18">
    <source>
        <dbReference type="PROSITE" id="PS50109"/>
    </source>
</evidence>
<comment type="catalytic activity">
    <reaction evidence="1">
        <text>ATP + protein L-histidine = ADP + protein N-phospho-L-histidine.</text>
        <dbReference type="EC" id="2.7.13.3"/>
    </reaction>
</comment>
<dbReference type="GO" id="GO:0005524">
    <property type="term" value="F:ATP binding"/>
    <property type="evidence" value="ECO:0007669"/>
    <property type="project" value="UniProtKB-KW"/>
</dbReference>
<dbReference type="EC" id="2.7.13.3" evidence="4"/>
<dbReference type="InterPro" id="IPR003018">
    <property type="entry name" value="GAF"/>
</dbReference>
<dbReference type="Pfam" id="PF01590">
    <property type="entry name" value="GAF"/>
    <property type="match status" value="1"/>
</dbReference>
<evidence type="ECO:0000259" key="19">
    <source>
        <dbReference type="PROSITE" id="PS50112"/>
    </source>
</evidence>
<gene>
    <name evidence="21" type="ORF">DA73_0400003460</name>
</gene>
<evidence type="ECO:0000256" key="10">
    <source>
        <dbReference type="ARBA" id="ARBA00022840"/>
    </source>
</evidence>
<feature type="domain" description="Histidine kinase" evidence="18">
    <location>
        <begin position="1348"/>
        <end position="1565"/>
    </location>
</feature>
<dbReference type="PROSITE" id="PS50113">
    <property type="entry name" value="PAC"/>
    <property type="match status" value="6"/>
</dbReference>
<comment type="function">
    <text evidence="14">Photoreceptor which exists in two forms that are reversibly interconvertible by light: the R form that absorbs maximally in the red region of the spectrum and the FR form that absorbs maximally in the far-red region.</text>
</comment>
<dbReference type="Gene3D" id="2.10.70.100">
    <property type="match status" value="1"/>
</dbReference>
<dbReference type="PANTHER" id="PTHR43304:SF1">
    <property type="entry name" value="PAC DOMAIN-CONTAINING PROTEIN"/>
    <property type="match status" value="1"/>
</dbReference>
<accession>A0A8S9SXS5</accession>
<dbReference type="InterPro" id="IPR016132">
    <property type="entry name" value="Phyto_chromo_attachment"/>
</dbReference>
<dbReference type="PANTHER" id="PTHR43304">
    <property type="entry name" value="PHYTOCHROME-LIKE PROTEIN CPH1"/>
    <property type="match status" value="1"/>
</dbReference>
<dbReference type="EMBL" id="JHEG04000001">
    <property type="protein sequence ID" value="KAF3884638.1"/>
    <property type="molecule type" value="Genomic_DNA"/>
</dbReference>
<keyword evidence="12" id="KW-0902">Two-component regulatory system</keyword>
<dbReference type="InterPro" id="IPR000014">
    <property type="entry name" value="PAS"/>
</dbReference>
<dbReference type="GO" id="GO:0000155">
    <property type="term" value="F:phosphorelay sensor kinase activity"/>
    <property type="evidence" value="ECO:0007669"/>
    <property type="project" value="InterPro"/>
</dbReference>
<evidence type="ECO:0000313" key="22">
    <source>
        <dbReference type="Proteomes" id="UP000029738"/>
    </source>
</evidence>
<dbReference type="CDD" id="cd00130">
    <property type="entry name" value="PAS"/>
    <property type="match status" value="5"/>
</dbReference>
<evidence type="ECO:0000256" key="12">
    <source>
        <dbReference type="ARBA" id="ARBA00023012"/>
    </source>
</evidence>
<dbReference type="InterPro" id="IPR038318">
    <property type="entry name" value="KdpD_sf"/>
</dbReference>
<feature type="domain" description="PAC" evidence="20">
    <location>
        <begin position="788"/>
        <end position="842"/>
    </location>
</feature>
<dbReference type="InterPro" id="IPR025201">
    <property type="entry name" value="KdpD_TM"/>
</dbReference>
<reference evidence="21" key="2">
    <citation type="submission" date="2019-11" db="EMBL/GenBank/DDBJ databases">
        <title>Improved Assembly of Tolypothrix boutellei genome.</title>
        <authorList>
            <person name="Sarangi A.N."/>
            <person name="Mukherjee M."/>
            <person name="Ghosh S."/>
            <person name="Singh D."/>
            <person name="Das A."/>
            <person name="Kant S."/>
            <person name="Prusty A."/>
            <person name="Tripathy S."/>
        </authorList>
    </citation>
    <scope>NUCLEOTIDE SEQUENCE</scope>
    <source>
        <strain evidence="21">VB521301</strain>
    </source>
</reference>
<evidence type="ECO:0000256" key="13">
    <source>
        <dbReference type="ARBA" id="ARBA00023136"/>
    </source>
</evidence>
<dbReference type="Pfam" id="PF08447">
    <property type="entry name" value="PAS_3"/>
    <property type="match status" value="2"/>
</dbReference>
<dbReference type="Pfam" id="PF13493">
    <property type="entry name" value="DUF4118"/>
    <property type="match status" value="1"/>
</dbReference>
<dbReference type="InterPro" id="IPR035965">
    <property type="entry name" value="PAS-like_dom_sf"/>
</dbReference>
<dbReference type="InterPro" id="IPR004358">
    <property type="entry name" value="Sig_transdc_His_kin-like_C"/>
</dbReference>
<dbReference type="InterPro" id="IPR052162">
    <property type="entry name" value="Sensor_kinase/Photoreceptor"/>
</dbReference>
<dbReference type="NCBIfam" id="TIGR00229">
    <property type="entry name" value="sensory_box"/>
    <property type="match status" value="8"/>
</dbReference>
<dbReference type="CDD" id="cd16922">
    <property type="entry name" value="HATPase_EvgS-ArcB-TorS-like"/>
    <property type="match status" value="1"/>
</dbReference>
<keyword evidence="9" id="KW-0418">Kinase</keyword>
<dbReference type="SMART" id="SM00086">
    <property type="entry name" value="PAC"/>
    <property type="match status" value="6"/>
</dbReference>
<keyword evidence="15" id="KW-0175">Coiled coil</keyword>
<evidence type="ECO:0000256" key="3">
    <source>
        <dbReference type="ARBA" id="ARBA00006402"/>
    </source>
</evidence>
<feature type="transmembrane region" description="Helical" evidence="16">
    <location>
        <begin position="59"/>
        <end position="79"/>
    </location>
</feature>
<dbReference type="Pfam" id="PF13426">
    <property type="entry name" value="PAS_9"/>
    <property type="match status" value="2"/>
</dbReference>
<feature type="domain" description="PAC" evidence="20">
    <location>
        <begin position="1166"/>
        <end position="1217"/>
    </location>
</feature>
<dbReference type="InterPro" id="IPR003661">
    <property type="entry name" value="HisK_dim/P_dom"/>
</dbReference>